<accession>A0AAD5TAH5</accession>
<gene>
    <name evidence="2" type="ORF">HK100_003871</name>
</gene>
<evidence type="ECO:0000313" key="2">
    <source>
        <dbReference type="EMBL" id="KAJ3142008.1"/>
    </source>
</evidence>
<protein>
    <submittedName>
        <fullName evidence="2">Uncharacterized protein</fullName>
    </submittedName>
</protein>
<dbReference type="EMBL" id="JADGJH010000020">
    <property type="protein sequence ID" value="KAJ3142008.1"/>
    <property type="molecule type" value="Genomic_DNA"/>
</dbReference>
<feature type="non-terminal residue" evidence="2">
    <location>
        <position position="1"/>
    </location>
</feature>
<dbReference type="AlphaFoldDB" id="A0AAD5TAH5"/>
<proteinExistence type="predicted"/>
<comment type="caution">
    <text evidence="2">The sequence shown here is derived from an EMBL/GenBank/DDBJ whole genome shotgun (WGS) entry which is preliminary data.</text>
</comment>
<feature type="region of interest" description="Disordered" evidence="1">
    <location>
        <begin position="37"/>
        <end position="58"/>
    </location>
</feature>
<organism evidence="2 3">
    <name type="scientific">Physocladia obscura</name>
    <dbReference type="NCBI Taxonomy" id="109957"/>
    <lineage>
        <taxon>Eukaryota</taxon>
        <taxon>Fungi</taxon>
        <taxon>Fungi incertae sedis</taxon>
        <taxon>Chytridiomycota</taxon>
        <taxon>Chytridiomycota incertae sedis</taxon>
        <taxon>Chytridiomycetes</taxon>
        <taxon>Chytridiales</taxon>
        <taxon>Chytriomycetaceae</taxon>
        <taxon>Physocladia</taxon>
    </lineage>
</organism>
<sequence length="391" mass="43539">MPNAFLNAKTLPPQLPSNDGPETKVDHCARSLAQLPLQRQKDSHDTRAGANITISKGPPQDPRFFYSTTYSTTHNTNLSNSLLSNPINGIHSRDLKIKTTKQRTGYSKNQIAFVQYDKKIDESPDFFIDHPFLTKNSTDYSRPSPPKNYLTNPKAGITPMVDSGFTRLPSFNVTRDNSDKFNDDKETLMKASYPDGQLQFKESRVNKQAILPSVTAYISDEGEIKSIGNPEAVSETERFHKPSITGDEKPWKYTRPAVMRADGYTRSTRPKNPLQVDNGGSAGVGVRAIQPRLLLPTQLEKVKHRDLAEWVHRVDLNADFSFSRFGIVHPPLDLMTSIKNVSTSAGGLAVQLQPPPRIGLKEPTGGVQNNPKFVFIPEPNAAERFLTETAR</sequence>
<evidence type="ECO:0000256" key="1">
    <source>
        <dbReference type="SAM" id="MobiDB-lite"/>
    </source>
</evidence>
<feature type="region of interest" description="Disordered" evidence="1">
    <location>
        <begin position="1"/>
        <end position="23"/>
    </location>
</feature>
<dbReference type="Proteomes" id="UP001211907">
    <property type="component" value="Unassembled WGS sequence"/>
</dbReference>
<name>A0AAD5TAH5_9FUNG</name>
<evidence type="ECO:0000313" key="3">
    <source>
        <dbReference type="Proteomes" id="UP001211907"/>
    </source>
</evidence>
<keyword evidence="3" id="KW-1185">Reference proteome</keyword>
<reference evidence="2" key="1">
    <citation type="submission" date="2020-05" db="EMBL/GenBank/DDBJ databases">
        <title>Phylogenomic resolution of chytrid fungi.</title>
        <authorList>
            <person name="Stajich J.E."/>
            <person name="Amses K."/>
            <person name="Simmons R."/>
            <person name="Seto K."/>
            <person name="Myers J."/>
            <person name="Bonds A."/>
            <person name="Quandt C.A."/>
            <person name="Barry K."/>
            <person name="Liu P."/>
            <person name="Grigoriev I."/>
            <person name="Longcore J.E."/>
            <person name="James T.Y."/>
        </authorList>
    </citation>
    <scope>NUCLEOTIDE SEQUENCE</scope>
    <source>
        <strain evidence="2">JEL0513</strain>
    </source>
</reference>